<dbReference type="OrthoDB" id="5511082at2"/>
<accession>A0A286SGP5</accession>
<reference evidence="1 2" key="1">
    <citation type="submission" date="2017-06" db="EMBL/GenBank/DDBJ databases">
        <title>Sequencing and comparative analysis of myxobacterial genomes.</title>
        <authorList>
            <person name="Rupp O."/>
            <person name="Goesmann A."/>
            <person name="Sogaard-Andersen L."/>
        </authorList>
    </citation>
    <scope>NUCLEOTIDE SEQUENCE [LARGE SCALE GENOMIC DNA]</scope>
    <source>
        <strain evidence="1 2">DSM 14697</strain>
    </source>
</reference>
<keyword evidence="2" id="KW-1185">Reference proteome</keyword>
<protein>
    <submittedName>
        <fullName evidence="1">Uncharacterized protein</fullName>
    </submittedName>
</protein>
<dbReference type="RefSeq" id="WP_095961388.1">
    <property type="nucleotide sequence ID" value="NZ_CP022203.1"/>
</dbReference>
<organism evidence="1 2">
    <name type="scientific">Corallococcus macrosporus DSM 14697</name>
    <dbReference type="NCBI Taxonomy" id="1189310"/>
    <lineage>
        <taxon>Bacteria</taxon>
        <taxon>Pseudomonadati</taxon>
        <taxon>Myxococcota</taxon>
        <taxon>Myxococcia</taxon>
        <taxon>Myxococcales</taxon>
        <taxon>Cystobacterineae</taxon>
        <taxon>Myxococcaceae</taxon>
        <taxon>Corallococcus</taxon>
    </lineage>
</organism>
<dbReference type="AlphaFoldDB" id="A0A286SGP5"/>
<gene>
    <name evidence="1" type="ORF">MYMAC_007173</name>
</gene>
<dbReference type="KEGG" id="mmas:MYMAC_007173"/>
<evidence type="ECO:0000313" key="1">
    <source>
        <dbReference type="EMBL" id="ATB51510.1"/>
    </source>
</evidence>
<dbReference type="EMBL" id="CP022203">
    <property type="protein sequence ID" value="ATB51510.1"/>
    <property type="molecule type" value="Genomic_DNA"/>
</dbReference>
<dbReference type="Proteomes" id="UP000217343">
    <property type="component" value="Chromosome"/>
</dbReference>
<proteinExistence type="predicted"/>
<name>A0A286SGP5_9BACT</name>
<sequence length="374" mass="42755">MSAKKVNDPDNRHIDERKFLIELHKKSGGKPCFWKHEYGTSSDECIAIPKGEYDTHACHYRANGIKRAESEPEVYNTRRIPGTGEARSDNREVAMKLGFIVMDTARRKYTFSRETHEYTTLAEDIAARKNKSEAGKGTRFLDAYRGRYGKSLGWLAKDRHAWDVKHRMTLDPQDFKQVYGATKNNALTDYDDAFRELATPIVDKAQLAPINFHIPQSDNPAMQGLGKWFPYEHDHHHMIPASAFQEFVLNGPSTDPSIMNYMSRARIVMQGTWNIHNPDNMILLPNEVYPGRILDLAAHIPWQMGADHKPYSRELESALEPVLKLIDAGLKQTPETPHDAEETAAADFSQAMKRICDKQRAKFLKKGFFVLEPR</sequence>
<evidence type="ECO:0000313" key="2">
    <source>
        <dbReference type="Proteomes" id="UP000217343"/>
    </source>
</evidence>